<organism evidence="2 3">
    <name type="scientific">Mycoplasmopsis citelli</name>
    <dbReference type="NCBI Taxonomy" id="171281"/>
    <lineage>
        <taxon>Bacteria</taxon>
        <taxon>Bacillati</taxon>
        <taxon>Mycoplasmatota</taxon>
        <taxon>Mycoplasmoidales</taxon>
        <taxon>Metamycoplasmataceae</taxon>
        <taxon>Mycoplasmopsis</taxon>
    </lineage>
</organism>
<gene>
    <name evidence="2" type="ORF">NCTC10181_00052</name>
</gene>
<name>A0A449B0U5_9BACT</name>
<keyword evidence="1" id="KW-1133">Transmembrane helix</keyword>
<evidence type="ECO:0000313" key="2">
    <source>
        <dbReference type="EMBL" id="VEU74220.1"/>
    </source>
</evidence>
<evidence type="ECO:0000256" key="1">
    <source>
        <dbReference type="SAM" id="Phobius"/>
    </source>
</evidence>
<dbReference type="RefSeq" id="WP_129725070.1">
    <property type="nucleotide sequence ID" value="NZ_LR215036.1"/>
</dbReference>
<dbReference type="OrthoDB" id="397498at2"/>
<sequence>MHKSVEEIINKYRKFNVLDWIVYTIGVMLILTILSLTLVEWHYVSITNLEIFSKVKQVLDGYNNILTPEQENLIYPNAVKDFWGGSTYWFTFMTNSYLAISLAVYPFYKDSKKA</sequence>
<dbReference type="EMBL" id="LR215036">
    <property type="protein sequence ID" value="VEU74220.1"/>
    <property type="molecule type" value="Genomic_DNA"/>
</dbReference>
<feature type="transmembrane region" description="Helical" evidence="1">
    <location>
        <begin position="88"/>
        <end position="108"/>
    </location>
</feature>
<accession>A0A449B0U5</accession>
<dbReference type="AlphaFoldDB" id="A0A449B0U5"/>
<evidence type="ECO:0000313" key="3">
    <source>
        <dbReference type="Proteomes" id="UP000290985"/>
    </source>
</evidence>
<keyword evidence="1" id="KW-0812">Transmembrane</keyword>
<keyword evidence="3" id="KW-1185">Reference proteome</keyword>
<dbReference type="Proteomes" id="UP000290985">
    <property type="component" value="Chromosome"/>
</dbReference>
<dbReference type="KEGG" id="mcit:NCTC10181_00052"/>
<reference evidence="2 3" key="1">
    <citation type="submission" date="2019-01" db="EMBL/GenBank/DDBJ databases">
        <authorList>
            <consortium name="Pathogen Informatics"/>
        </authorList>
    </citation>
    <scope>NUCLEOTIDE SEQUENCE [LARGE SCALE GENOMIC DNA]</scope>
    <source>
        <strain evidence="2 3">NCTC10181</strain>
    </source>
</reference>
<keyword evidence="1" id="KW-0472">Membrane</keyword>
<feature type="transmembrane region" description="Helical" evidence="1">
    <location>
        <begin position="20"/>
        <end position="39"/>
    </location>
</feature>
<proteinExistence type="predicted"/>
<protein>
    <submittedName>
        <fullName evidence="2">Uncharacterized protein</fullName>
    </submittedName>
</protein>